<feature type="region of interest" description="Disordered" evidence="7">
    <location>
        <begin position="415"/>
        <end position="441"/>
    </location>
</feature>
<evidence type="ECO:0000256" key="7">
    <source>
        <dbReference type="SAM" id="MobiDB-lite"/>
    </source>
</evidence>
<dbReference type="RefSeq" id="XP_013203215.1">
    <property type="nucleotide sequence ID" value="XM_013347761.1"/>
</dbReference>
<feature type="region of interest" description="Disordered" evidence="7">
    <location>
        <begin position="1428"/>
        <end position="1498"/>
    </location>
</feature>
<evidence type="ECO:0000313" key="9">
    <source>
        <dbReference type="Proteomes" id="UP000694915"/>
    </source>
</evidence>
<dbReference type="Pfam" id="PF00498">
    <property type="entry name" value="FHA"/>
    <property type="match status" value="1"/>
</dbReference>
<evidence type="ECO:0000256" key="5">
    <source>
        <dbReference type="ARBA" id="ARBA00023242"/>
    </source>
</evidence>
<feature type="region of interest" description="Disordered" evidence="7">
    <location>
        <begin position="2059"/>
        <end position="2303"/>
    </location>
</feature>
<gene>
    <name evidence="10" type="primary">Mki67</name>
</gene>
<feature type="compositionally biased region" description="Basic residues" evidence="7">
    <location>
        <begin position="145"/>
        <end position="155"/>
    </location>
</feature>
<keyword evidence="9" id="KW-1185">Reference proteome</keyword>
<comment type="subcellular location">
    <subcellularLocation>
        <location evidence="1">Nucleus</location>
    </subcellularLocation>
</comment>
<feature type="compositionally biased region" description="Basic and acidic residues" evidence="7">
    <location>
        <begin position="1231"/>
        <end position="1241"/>
    </location>
</feature>
<feature type="region of interest" description="Disordered" evidence="7">
    <location>
        <begin position="2441"/>
        <end position="2645"/>
    </location>
</feature>
<feature type="region of interest" description="Disordered" evidence="7">
    <location>
        <begin position="871"/>
        <end position="919"/>
    </location>
</feature>
<feature type="compositionally biased region" description="Basic and acidic residues" evidence="7">
    <location>
        <begin position="1266"/>
        <end position="1280"/>
    </location>
</feature>
<dbReference type="Gene3D" id="2.60.200.20">
    <property type="match status" value="1"/>
</dbReference>
<evidence type="ECO:0000256" key="2">
    <source>
        <dbReference type="ARBA" id="ARBA00022499"/>
    </source>
</evidence>
<evidence type="ECO:0000259" key="8">
    <source>
        <dbReference type="PROSITE" id="PS50006"/>
    </source>
</evidence>
<feature type="compositionally biased region" description="Basic residues" evidence="7">
    <location>
        <begin position="2490"/>
        <end position="2501"/>
    </location>
</feature>
<feature type="region of interest" description="Disordered" evidence="7">
    <location>
        <begin position="328"/>
        <end position="347"/>
    </location>
</feature>
<dbReference type="SMART" id="SM01295">
    <property type="entry name" value="K167R"/>
    <property type="match status" value="12"/>
</dbReference>
<keyword evidence="3" id="KW-0597">Phosphoprotein</keyword>
<protein>
    <submittedName>
        <fullName evidence="10">Proliferation marker protein Ki-67</fullName>
    </submittedName>
</protein>
<keyword evidence="2" id="KW-1017">Isopeptide bond</keyword>
<feature type="region of interest" description="Disordered" evidence="7">
    <location>
        <begin position="1922"/>
        <end position="1976"/>
    </location>
</feature>
<evidence type="ECO:0000256" key="4">
    <source>
        <dbReference type="ARBA" id="ARBA00022843"/>
    </source>
</evidence>
<feature type="compositionally biased region" description="Polar residues" evidence="7">
    <location>
        <begin position="655"/>
        <end position="672"/>
    </location>
</feature>
<feature type="compositionally biased region" description="Low complexity" evidence="7">
    <location>
        <begin position="158"/>
        <end position="168"/>
    </location>
</feature>
<dbReference type="PANTHER" id="PTHR21603:SF17">
    <property type="entry name" value="PROLIFERATION MARKER PROTEIN KI-67"/>
    <property type="match status" value="1"/>
</dbReference>
<feature type="compositionally biased region" description="Basic and acidic residues" evidence="7">
    <location>
        <begin position="1683"/>
        <end position="1694"/>
    </location>
</feature>
<feature type="compositionally biased region" description="Polar residues" evidence="7">
    <location>
        <begin position="1203"/>
        <end position="1212"/>
    </location>
</feature>
<dbReference type="PROSITE" id="PS50006">
    <property type="entry name" value="FHA_DOMAIN"/>
    <property type="match status" value="1"/>
</dbReference>
<feature type="non-terminal residue" evidence="10">
    <location>
        <position position="2645"/>
    </location>
</feature>
<feature type="compositionally biased region" description="Basic and acidic residues" evidence="7">
    <location>
        <begin position="939"/>
        <end position="949"/>
    </location>
</feature>
<keyword evidence="4" id="KW-0832">Ubl conjugation</keyword>
<feature type="region of interest" description="Disordered" evidence="7">
    <location>
        <begin position="1104"/>
        <end position="1308"/>
    </location>
</feature>
<feature type="compositionally biased region" description="Polar residues" evidence="7">
    <location>
        <begin position="2290"/>
        <end position="2301"/>
    </location>
</feature>
<dbReference type="Proteomes" id="UP000694915">
    <property type="component" value="Chromosome 8"/>
</dbReference>
<reference evidence="10" key="1">
    <citation type="submission" date="2025-08" db="UniProtKB">
        <authorList>
            <consortium name="RefSeq"/>
        </authorList>
    </citation>
    <scope>IDENTIFICATION</scope>
</reference>
<feature type="compositionally biased region" description="Polar residues" evidence="7">
    <location>
        <begin position="2584"/>
        <end position="2595"/>
    </location>
</feature>
<keyword evidence="5" id="KW-0539">Nucleus</keyword>
<name>A0ABM1AJT6_MICOH</name>
<feature type="region of interest" description="Disordered" evidence="7">
    <location>
        <begin position="632"/>
        <end position="672"/>
    </location>
</feature>
<feature type="compositionally biased region" description="Basic residues" evidence="7">
    <location>
        <begin position="2553"/>
        <end position="2565"/>
    </location>
</feature>
<feature type="region of interest" description="Disordered" evidence="7">
    <location>
        <begin position="378"/>
        <end position="397"/>
    </location>
</feature>
<feature type="region of interest" description="Disordered" evidence="7">
    <location>
        <begin position="938"/>
        <end position="1023"/>
    </location>
</feature>
<feature type="region of interest" description="Disordered" evidence="7">
    <location>
        <begin position="99"/>
        <end position="229"/>
    </location>
</feature>
<feature type="compositionally biased region" description="Polar residues" evidence="7">
    <location>
        <begin position="2447"/>
        <end position="2456"/>
    </location>
</feature>
<dbReference type="PANTHER" id="PTHR21603">
    <property type="entry name" value="ANTIGEN KI-67-LIKE PROTEIN"/>
    <property type="match status" value="1"/>
</dbReference>
<dbReference type="InterPro" id="IPR029334">
    <property type="entry name" value="PP1-bd"/>
</dbReference>
<feature type="compositionally biased region" description="Basic and acidic residues" evidence="7">
    <location>
        <begin position="2224"/>
        <end position="2235"/>
    </location>
</feature>
<feature type="region of interest" description="Disordered" evidence="7">
    <location>
        <begin position="1637"/>
        <end position="1658"/>
    </location>
</feature>
<feature type="region of interest" description="Disordered" evidence="7">
    <location>
        <begin position="242"/>
        <end position="263"/>
    </location>
</feature>
<accession>A0ABM1AJT6</accession>
<dbReference type="SMART" id="SM00240">
    <property type="entry name" value="FHA"/>
    <property type="match status" value="1"/>
</dbReference>
<dbReference type="Pfam" id="PF08065">
    <property type="entry name" value="KI67R"/>
    <property type="match status" value="12"/>
</dbReference>
<dbReference type="InterPro" id="IPR000253">
    <property type="entry name" value="FHA_dom"/>
</dbReference>
<feature type="compositionally biased region" description="Basic and acidic residues" evidence="7">
    <location>
        <begin position="1925"/>
        <end position="1938"/>
    </location>
</feature>
<evidence type="ECO:0000313" key="10">
    <source>
        <dbReference type="RefSeq" id="XP_013203215.1"/>
    </source>
</evidence>
<feature type="compositionally biased region" description="Polar residues" evidence="7">
    <location>
        <begin position="172"/>
        <end position="182"/>
    </location>
</feature>
<dbReference type="CDD" id="cd22673">
    <property type="entry name" value="FHA_Ki67"/>
    <property type="match status" value="1"/>
</dbReference>
<dbReference type="InterPro" id="IPR012568">
    <property type="entry name" value="KI67R"/>
</dbReference>
<organism evidence="9 10">
    <name type="scientific">Microtus ochrogaster</name>
    <name type="common">Prairie vole</name>
    <dbReference type="NCBI Taxonomy" id="79684"/>
    <lineage>
        <taxon>Eukaryota</taxon>
        <taxon>Metazoa</taxon>
        <taxon>Chordata</taxon>
        <taxon>Craniata</taxon>
        <taxon>Vertebrata</taxon>
        <taxon>Euteleostomi</taxon>
        <taxon>Mammalia</taxon>
        <taxon>Eutheria</taxon>
        <taxon>Euarchontoglires</taxon>
        <taxon>Glires</taxon>
        <taxon>Rodentia</taxon>
        <taxon>Myomorpha</taxon>
        <taxon>Muroidea</taxon>
        <taxon>Cricetidae</taxon>
        <taxon>Arvicolinae</taxon>
        <taxon>Microtus</taxon>
    </lineage>
</organism>
<sequence length="2645" mass="292132">MASSAHLVTIKRSGDDGAHFPLTLSSCLFGRSIECDIRIQLPVVSKKHCKIEINDQQAILHNFSSTNPTQVNGATVDEPVQLKHGDIITIIDRSFRYENGNHEDGSRSTGFPGKSFGQEPVQQASRASFSDPDGKGQDASTSKTTSRRSLVHAKRLSGDSSASGGSKDSITKDPSNTCSSGHVEQHSGRNTEEPTSDVLFKKSRAAGSSSRELKSSPAQSLSNSKKHESPFEKLYQSMKEELNIKSQKQSRRKSEPQPECAAGKETWETKLLVSCKSRAKSSGSIPGPAVSSPKVGKIWTEDQSSAVGPLQTSTEALSSSFSLAETAEMKTPVRNSQQLKNEESHVSGIRESVNLNESEGAKADYKIVTPRKLATRNQTPVKVEGAASPAGKPENISCKKRKSLPAKIEVLSTETQSQFSSAHHLASDEKKTPKDSFSKPEKLATAARQIYSGLPGLSSVDISNFGDSVNKSEGMSLKRRRVSFGGHLRPELFDENLPPNTPLKRGETPTKRKSLAPHTPSVLKKIIKERPQSPGKQESPGITLPSPNDQRRRSGRSAPASSGSESLPQTDTPKKASRKSGNLPAKRASISRSQHDILQMISSKRRSGASEANLIVAKSWADVVKLGTKQTQTKVVKHVPQKQASKRQRRPNTPKKPTSSLHNQFSTGHANSPCTIVIGRAQIEKVSMPARPYKMLNNLMLNQKIDFSEDLSGLTEMFKTPVKEKQQQMNDMGSILSNSENLPEKQFQVTNSGDKPLPFTSEILGENALSSTQNAAKEPSDKYSASPTLRRRSIKNGNTVQTPENVQNITHLEKKTPGSVTEPLKTVSSVRKLRRSRELRHTLGESMNESTEADLDQGIIVRYLRKTSLQGQEVDQRVQDSEKCSQRFKESVELKEDPEKTSAMRSSARKQKPAKDLIGSQMVTQTAACPEELFNQEKGTTEKPEESMHKQSTPISDGQRAAKQKGDKVLCKTPQPTTDNTKTSTKPWHSTSGKKVDMKEEHSEQKKFVHMSGGTRHTPKVPELVHGGIKALKESENRMLDLTVTGSKKPVGKAKEKAQPMQDLTGFHELFLSPVPGDKITKMFNKSPYPEFPELARTPASIKRLSKTGLGKGDVREELSTLGKRTKSPGRTSHTPIASELEENDTTAFVETPKQKLDFTENSTGSKRRSRTPKMRAQPLEDLDGFQELFQTPAGASDPVTVGETTKVSLESLQPAHIRTPASTKRLSKAGLDKADEKEELSTLGKRSKSPGRASRTPTSAGQQEKGIKEIMETSSKKLELLGNLTGSKKQSRTPKKEGQSLEDLPDCQELFQTPDPLVVGITKRMSFNSPQPDPVITLRSIKRQSRASMGKMEVKEEFSESEKCQQIEKAIDTLQVSNDSNVIRAPKQSAKRKLDSAASLPSSKRLRRVSKDKTPCLEDLSGFQQLFQTPGHSKDSLAIGETLKMPTKSPQSGPLRNHTSRKSLPKISLSKTDVTEELSALQKQSPGKAPTASVQMGEGIQAIRKTSKEKLETAVSVIEFTRQRRAPKVKALPLEDLDGIQELFQTPDHSIDPVIGNKRTSMSLRSPQPGIVRTLQTSKRLAKTSLGKEHMREEISSVNILGCAVGENEHTSRLQEDDGRENKDLEESRILTLGPSVNVTGSKKQRGTHKKRSESPEDIFDLQELFQTPASHKDSVTLHETTKMSLESSEHFRTPASTKRLSKAGLGNADEREKLSALGKRTKSLGRASHIAIAPVLKENDTRALVETRKQKLDFTENSAGSKRRSRTPKMRAQPLEDLDGFMRAQPLEDLDGFQELFQTPAGASDPVTVGKTTKVSLESLQAEPVRTPASTKRLSKAGLGKVDVREQLSPLNKRTCSAQEDMHVLRLSENDVTGTKDLKESAAQILNPAVSVTSSKRQQGACKKKSQFPEDLSGLQELFQTPGHDKDSLAGDELTKMPHRSLPPEPINTSVTSQRQSRTRRMKVHVKSEPSGDRMLPQMSEEIMDISRVPECEGKGIRTRKQSVKRKLDTAVSVPSSKRQRVARAEKAQTLEDLPEFQELYQTPSLAVEPVIVDKTTKVPSKSPEPVDITSETQTGRRLRRVGVMKEPLAQRKTTRVLRETRNTYKEPVGDNKDVKEFKESSMQKQDPAVILTGRRRQPRTLKEKTQPLKELPSIQEETATRISCEFPQPEEKESSASSKRQLRIQLCKVGVKEEPTAQRKPRGRVTRNTLKEPMSDSGNAEELKESTKRKIDPVASVPVSKRPRRVPREKTQPLEVSGPIEPVQIPGHTEELASDERPTRVPCDSLQPEQADNLQTSPRRLRTRCGKIEVDQEPSVVKKTVPTSRQTTRSRKVPVIDDKDTQASKESGEQQLETVANVTGNRRQLRAHKNEVQPCEVLGNSKKLIQISEHTEKLRHDTSTLKSTIQQMPDPIKPLRTSRRVLRASKEDTVETVEMLVDTRDPAESQSKSNTFLSPKRKPARGGGGPRTRGLCSVTPNQEAIDEKPAPKKQRAAPSKRHVSPEPVEMKHLRIMSSKTEPVEEQISNVMKTEEEAQVENSTPPDQKMPLPSRYRKKNSEKHPRPKVGASTEKDGMKTNEKTMKSSQETELQSTDDGAKKSPSRGKGSGKRTCLRSGGQSEIPQPRAAEQKTSETAAKILKTQKE</sequence>
<feature type="compositionally biased region" description="Basic and acidic residues" evidence="7">
    <location>
        <begin position="2271"/>
        <end position="2282"/>
    </location>
</feature>
<feature type="region of interest" description="Disordered" evidence="7">
    <location>
        <begin position="1380"/>
        <end position="1415"/>
    </location>
</feature>
<feature type="region of interest" description="Disordered" evidence="7">
    <location>
        <begin position="1993"/>
        <end position="2023"/>
    </location>
</feature>
<feature type="compositionally biased region" description="Basic and acidic residues" evidence="7">
    <location>
        <begin position="425"/>
        <end position="441"/>
    </location>
</feature>
<feature type="region of interest" description="Disordered" evidence="7">
    <location>
        <begin position="1683"/>
        <end position="1709"/>
    </location>
</feature>
<feature type="domain" description="FHA" evidence="8">
    <location>
        <begin position="27"/>
        <end position="76"/>
    </location>
</feature>
<dbReference type="Pfam" id="PF15276">
    <property type="entry name" value="PP1_bind"/>
    <property type="match status" value="1"/>
</dbReference>
<feature type="compositionally biased region" description="Polar residues" evidence="7">
    <location>
        <begin position="206"/>
        <end position="223"/>
    </location>
</feature>
<feature type="region of interest" description="Disordered" evidence="7">
    <location>
        <begin position="489"/>
        <end position="594"/>
    </location>
</feature>
<feature type="compositionally biased region" description="Basic and acidic residues" evidence="7">
    <location>
        <begin position="2099"/>
        <end position="2124"/>
    </location>
</feature>
<feature type="region of interest" description="Disordered" evidence="7">
    <location>
        <begin position="1610"/>
        <end position="1629"/>
    </location>
</feature>
<proteinExistence type="predicted"/>
<feature type="compositionally biased region" description="Basic residues" evidence="7">
    <location>
        <begin position="635"/>
        <end position="653"/>
    </location>
</feature>
<feature type="region of interest" description="Disordered" evidence="7">
    <location>
        <begin position="2316"/>
        <end position="2336"/>
    </location>
</feature>
<keyword evidence="6" id="KW-0131">Cell cycle</keyword>
<evidence type="ECO:0000256" key="1">
    <source>
        <dbReference type="ARBA" id="ARBA00004123"/>
    </source>
</evidence>
<dbReference type="InterPro" id="IPR008984">
    <property type="entry name" value="SMAD_FHA_dom_sf"/>
</dbReference>
<dbReference type="SUPFAM" id="SSF49879">
    <property type="entry name" value="SMAD/FHA domain"/>
    <property type="match status" value="1"/>
</dbReference>
<evidence type="ECO:0000256" key="3">
    <source>
        <dbReference type="ARBA" id="ARBA00022553"/>
    </source>
</evidence>
<feature type="compositionally biased region" description="Basic and acidic residues" evidence="7">
    <location>
        <begin position="874"/>
        <end position="902"/>
    </location>
</feature>
<feature type="compositionally biased region" description="Basic and acidic residues" evidence="7">
    <location>
        <begin position="183"/>
        <end position="192"/>
    </location>
</feature>
<feature type="compositionally biased region" description="Basic residues" evidence="7">
    <location>
        <begin position="2601"/>
        <end position="2613"/>
    </location>
</feature>
<feature type="compositionally biased region" description="Polar residues" evidence="7">
    <location>
        <begin position="974"/>
        <end position="993"/>
    </location>
</feature>
<dbReference type="GeneID" id="101990899"/>
<feature type="compositionally biased region" description="Basic and acidic residues" evidence="7">
    <location>
        <begin position="2571"/>
        <end position="2583"/>
    </location>
</feature>
<feature type="compositionally biased region" description="Low complexity" evidence="7">
    <location>
        <begin position="556"/>
        <end position="566"/>
    </location>
</feature>
<feature type="compositionally biased region" description="Basic residues" evidence="7">
    <location>
        <begin position="1644"/>
        <end position="1653"/>
    </location>
</feature>
<evidence type="ECO:0000256" key="6">
    <source>
        <dbReference type="ARBA" id="ARBA00023306"/>
    </source>
</evidence>
<feature type="compositionally biased region" description="Basic and acidic residues" evidence="7">
    <location>
        <begin position="994"/>
        <end position="1007"/>
    </location>
</feature>